<evidence type="ECO:0000313" key="3">
    <source>
        <dbReference type="EMBL" id="WLS00200.1"/>
    </source>
</evidence>
<dbReference type="AlphaFoldDB" id="A0AA50H6L6"/>
<keyword evidence="4" id="KW-1185">Reference proteome</keyword>
<dbReference type="PANTHER" id="PTHR43489:SF7">
    <property type="entry name" value="3-DEHYDRO-D-GULOSIDE 4-EPIMERASE-RELATED"/>
    <property type="match status" value="1"/>
</dbReference>
<dbReference type="Gene3D" id="3.20.20.150">
    <property type="entry name" value="Divalent-metal-dependent TIM barrel enzymes"/>
    <property type="match status" value="1"/>
</dbReference>
<dbReference type="EMBL" id="CP132303">
    <property type="protein sequence ID" value="WLS00200.1"/>
    <property type="molecule type" value="Genomic_DNA"/>
</dbReference>
<accession>A0AA50H6L6</accession>
<evidence type="ECO:0000256" key="1">
    <source>
        <dbReference type="ARBA" id="ARBA00023235"/>
    </source>
</evidence>
<dbReference type="GO" id="GO:0016853">
    <property type="term" value="F:isomerase activity"/>
    <property type="evidence" value="ECO:0007669"/>
    <property type="project" value="UniProtKB-KW"/>
</dbReference>
<evidence type="ECO:0000259" key="2">
    <source>
        <dbReference type="Pfam" id="PF01261"/>
    </source>
</evidence>
<feature type="domain" description="Xylose isomerase-like TIM barrel" evidence="2">
    <location>
        <begin position="21"/>
        <end position="263"/>
    </location>
</feature>
<dbReference type="InterPro" id="IPR036237">
    <property type="entry name" value="Xyl_isomerase-like_sf"/>
</dbReference>
<keyword evidence="1 3" id="KW-0413">Isomerase</keyword>
<geneLocation type="plasmid" evidence="3 4">
    <name>unnamed1</name>
</geneLocation>
<sequence length="269" mass="29573">MILSCTNIMVPGKTLTEKAHLLRRWGYSGVTVFADRAGWNDEKLEELLTLENNTGVVPCEFLFMSPAAGKLMSENADERAATKALYIEAAEVCARIGAITEIEYLLGPQDPLPLFDVYKQMTLEQEEGFLAAYREIAQTVVGTEAAVLLEGINRYESPYMNSIVDCARVAAKLDMKEVGVLPDFFHMSIEETDIADAIDAVAGSIRHVHLGDNNRCTPGRGSIDWERGLKALKATGYDKFISLECSTMGQPDVTLPEAADYLNSVLARI</sequence>
<dbReference type="PANTHER" id="PTHR43489">
    <property type="entry name" value="ISOMERASE"/>
    <property type="match status" value="1"/>
</dbReference>
<dbReference type="RefSeq" id="WP_306039722.1">
    <property type="nucleotide sequence ID" value="NZ_CP132303.1"/>
</dbReference>
<dbReference type="InterPro" id="IPR050417">
    <property type="entry name" value="Sugar_Epim/Isomerase"/>
</dbReference>
<protein>
    <submittedName>
        <fullName evidence="3">Sugar phosphate isomerase/epimerase</fullName>
    </submittedName>
</protein>
<dbReference type="SUPFAM" id="SSF51658">
    <property type="entry name" value="Xylose isomerase-like"/>
    <property type="match status" value="1"/>
</dbReference>
<reference evidence="3 4" key="1">
    <citation type="submission" date="2023-08" db="EMBL/GenBank/DDBJ databases">
        <title>Pathogen: clinical or host-associated sample.</title>
        <authorList>
            <person name="Hergert J."/>
            <person name="Casey R."/>
            <person name="Wagner J."/>
            <person name="Young E.L."/>
            <person name="Oakeson K.F."/>
        </authorList>
    </citation>
    <scope>NUCLEOTIDE SEQUENCE [LARGE SCALE GENOMIC DNA]</scope>
    <source>
        <strain evidence="3 4">1760953</strain>
        <plasmid evidence="3 4">unnamed1</plasmid>
    </source>
</reference>
<organism evidence="3 4">
    <name type="scientific">Shinella sumterensis</name>
    <dbReference type="NCBI Taxonomy" id="1967501"/>
    <lineage>
        <taxon>Bacteria</taxon>
        <taxon>Pseudomonadati</taxon>
        <taxon>Pseudomonadota</taxon>
        <taxon>Alphaproteobacteria</taxon>
        <taxon>Hyphomicrobiales</taxon>
        <taxon>Rhizobiaceae</taxon>
        <taxon>Shinella</taxon>
    </lineage>
</organism>
<evidence type="ECO:0000313" key="4">
    <source>
        <dbReference type="Proteomes" id="UP001234585"/>
    </source>
</evidence>
<dbReference type="Proteomes" id="UP001234585">
    <property type="component" value="Plasmid unnamed1"/>
</dbReference>
<name>A0AA50H6L6_9HYPH</name>
<gene>
    <name evidence="3" type="ORF">Q9313_19200</name>
</gene>
<dbReference type="Pfam" id="PF01261">
    <property type="entry name" value="AP_endonuc_2"/>
    <property type="match status" value="1"/>
</dbReference>
<dbReference type="InterPro" id="IPR013022">
    <property type="entry name" value="Xyl_isomerase-like_TIM-brl"/>
</dbReference>
<proteinExistence type="predicted"/>
<keyword evidence="3" id="KW-0614">Plasmid</keyword>